<organism evidence="2 3">
    <name type="scientific">Cotesia congregata</name>
    <name type="common">Parasitoid wasp</name>
    <name type="synonym">Apanteles congregatus</name>
    <dbReference type="NCBI Taxonomy" id="51543"/>
    <lineage>
        <taxon>Eukaryota</taxon>
        <taxon>Metazoa</taxon>
        <taxon>Ecdysozoa</taxon>
        <taxon>Arthropoda</taxon>
        <taxon>Hexapoda</taxon>
        <taxon>Insecta</taxon>
        <taxon>Pterygota</taxon>
        <taxon>Neoptera</taxon>
        <taxon>Endopterygota</taxon>
        <taxon>Hymenoptera</taxon>
        <taxon>Apocrita</taxon>
        <taxon>Ichneumonoidea</taxon>
        <taxon>Braconidae</taxon>
        <taxon>Microgastrinae</taxon>
        <taxon>Cotesia</taxon>
    </lineage>
</organism>
<gene>
    <name evidence="2" type="ORF">HICCMSTLAB_LOCUS11663</name>
</gene>
<evidence type="ECO:0000313" key="3">
    <source>
        <dbReference type="Proteomes" id="UP000786811"/>
    </source>
</evidence>
<protein>
    <submittedName>
        <fullName evidence="2">Uncharacterized protein</fullName>
    </submittedName>
</protein>
<proteinExistence type="predicted"/>
<sequence>MTFFTFVLFMVIQILNIKKIIADDQFYTVNITRDFLKPYTNNLIKSTDVLTKDTYISFIESMDSDNALTILKANISIKDIQIWDSKTKNAINNLCNSSYPAGSVEENVSKIVSATVLGHLECPVAKGTYQTVFYKLDQHTLHFNKPIPCGDYVMDVTLDTADFKRVFDFTFSWTIPLAMNCEKDPSIIK</sequence>
<dbReference type="EMBL" id="CAJNRD030001123">
    <property type="protein sequence ID" value="CAG5103745.1"/>
    <property type="molecule type" value="Genomic_DNA"/>
</dbReference>
<evidence type="ECO:0000313" key="2">
    <source>
        <dbReference type="EMBL" id="CAG5103745.1"/>
    </source>
</evidence>
<accession>A0A8J2MSC5</accession>
<keyword evidence="1" id="KW-0732">Signal</keyword>
<comment type="caution">
    <text evidence="2">The sequence shown here is derived from an EMBL/GenBank/DDBJ whole genome shotgun (WGS) entry which is preliminary data.</text>
</comment>
<dbReference type="OrthoDB" id="7667137at2759"/>
<name>A0A8J2MSC5_COTCN</name>
<reference evidence="2" key="1">
    <citation type="submission" date="2021-04" db="EMBL/GenBank/DDBJ databases">
        <authorList>
            <person name="Chebbi M.A.C M."/>
        </authorList>
    </citation>
    <scope>NUCLEOTIDE SEQUENCE</scope>
</reference>
<evidence type="ECO:0000256" key="1">
    <source>
        <dbReference type="SAM" id="SignalP"/>
    </source>
</evidence>
<keyword evidence="3" id="KW-1185">Reference proteome</keyword>
<dbReference type="AlphaFoldDB" id="A0A8J2MSC5"/>
<feature type="chain" id="PRO_5035161969" evidence="1">
    <location>
        <begin position="23"/>
        <end position="189"/>
    </location>
</feature>
<dbReference type="Proteomes" id="UP000786811">
    <property type="component" value="Unassembled WGS sequence"/>
</dbReference>
<feature type="signal peptide" evidence="1">
    <location>
        <begin position="1"/>
        <end position="22"/>
    </location>
</feature>